<dbReference type="EMBL" id="GGEC01088390">
    <property type="protein sequence ID" value="MBX68874.1"/>
    <property type="molecule type" value="Transcribed_RNA"/>
</dbReference>
<name>A0A2P2QPS2_RHIMU</name>
<reference evidence="1" key="1">
    <citation type="submission" date="2018-02" db="EMBL/GenBank/DDBJ databases">
        <title>Rhizophora mucronata_Transcriptome.</title>
        <authorList>
            <person name="Meera S.P."/>
            <person name="Sreeshan A."/>
            <person name="Augustine A."/>
        </authorList>
    </citation>
    <scope>NUCLEOTIDE SEQUENCE</scope>
    <source>
        <tissue evidence="1">Leaf</tissue>
    </source>
</reference>
<accession>A0A2P2QPS2</accession>
<protein>
    <submittedName>
        <fullName evidence="1">Uncharacterized protein</fullName>
    </submittedName>
</protein>
<sequence>MFFKGETDIGLLLVAVLSFVKC</sequence>
<organism evidence="1">
    <name type="scientific">Rhizophora mucronata</name>
    <name type="common">Asiatic mangrove</name>
    <dbReference type="NCBI Taxonomy" id="61149"/>
    <lineage>
        <taxon>Eukaryota</taxon>
        <taxon>Viridiplantae</taxon>
        <taxon>Streptophyta</taxon>
        <taxon>Embryophyta</taxon>
        <taxon>Tracheophyta</taxon>
        <taxon>Spermatophyta</taxon>
        <taxon>Magnoliopsida</taxon>
        <taxon>eudicotyledons</taxon>
        <taxon>Gunneridae</taxon>
        <taxon>Pentapetalae</taxon>
        <taxon>rosids</taxon>
        <taxon>fabids</taxon>
        <taxon>Malpighiales</taxon>
        <taxon>Rhizophoraceae</taxon>
        <taxon>Rhizophora</taxon>
    </lineage>
</organism>
<evidence type="ECO:0000313" key="1">
    <source>
        <dbReference type="EMBL" id="MBX68874.1"/>
    </source>
</evidence>
<proteinExistence type="predicted"/>
<dbReference type="AlphaFoldDB" id="A0A2P2QPS2"/>